<accession>A0ABP1R2Q7</accession>
<reference evidence="4 5" key="1">
    <citation type="submission" date="2024-08" db="EMBL/GenBank/DDBJ databases">
        <authorList>
            <person name="Cucini C."/>
            <person name="Frati F."/>
        </authorList>
    </citation>
    <scope>NUCLEOTIDE SEQUENCE [LARGE SCALE GENOMIC DNA]</scope>
</reference>
<comment type="caution">
    <text evidence="4">The sequence shown here is derived from an EMBL/GenBank/DDBJ whole genome shotgun (WGS) entry which is preliminary data.</text>
</comment>
<dbReference type="Proteomes" id="UP001642540">
    <property type="component" value="Unassembled WGS sequence"/>
</dbReference>
<evidence type="ECO:0000256" key="1">
    <source>
        <dbReference type="SAM" id="MobiDB-lite"/>
    </source>
</evidence>
<protein>
    <recommendedName>
        <fullName evidence="6">Syndecan</fullName>
    </recommendedName>
</protein>
<keyword evidence="2" id="KW-1133">Transmembrane helix</keyword>
<keyword evidence="5" id="KW-1185">Reference proteome</keyword>
<proteinExistence type="predicted"/>
<feature type="transmembrane region" description="Helical" evidence="2">
    <location>
        <begin position="232"/>
        <end position="254"/>
    </location>
</feature>
<evidence type="ECO:0000313" key="4">
    <source>
        <dbReference type="EMBL" id="CAL8118396.1"/>
    </source>
</evidence>
<evidence type="ECO:0000313" key="5">
    <source>
        <dbReference type="Proteomes" id="UP001642540"/>
    </source>
</evidence>
<evidence type="ECO:0000256" key="2">
    <source>
        <dbReference type="SAM" id="Phobius"/>
    </source>
</evidence>
<feature type="compositionally biased region" description="Low complexity" evidence="1">
    <location>
        <begin position="143"/>
        <end position="154"/>
    </location>
</feature>
<keyword evidence="3" id="KW-0732">Signal</keyword>
<feature type="chain" id="PRO_5045868084" description="Syndecan" evidence="3">
    <location>
        <begin position="24"/>
        <end position="295"/>
    </location>
</feature>
<feature type="region of interest" description="Disordered" evidence="1">
    <location>
        <begin position="45"/>
        <end position="212"/>
    </location>
</feature>
<dbReference type="EMBL" id="CAXLJM020000057">
    <property type="protein sequence ID" value="CAL8118396.1"/>
    <property type="molecule type" value="Genomic_DNA"/>
</dbReference>
<organism evidence="4 5">
    <name type="scientific">Orchesella dallaii</name>
    <dbReference type="NCBI Taxonomy" id="48710"/>
    <lineage>
        <taxon>Eukaryota</taxon>
        <taxon>Metazoa</taxon>
        <taxon>Ecdysozoa</taxon>
        <taxon>Arthropoda</taxon>
        <taxon>Hexapoda</taxon>
        <taxon>Collembola</taxon>
        <taxon>Entomobryomorpha</taxon>
        <taxon>Entomobryoidea</taxon>
        <taxon>Orchesellidae</taxon>
        <taxon>Orchesellinae</taxon>
        <taxon>Orchesella</taxon>
    </lineage>
</organism>
<evidence type="ECO:0008006" key="6">
    <source>
        <dbReference type="Google" id="ProtNLM"/>
    </source>
</evidence>
<keyword evidence="2" id="KW-0812">Transmembrane</keyword>
<gene>
    <name evidence="4" type="ORF">ODALV1_LOCUS18115</name>
</gene>
<name>A0ABP1R2Q7_9HEXA</name>
<feature type="compositionally biased region" description="Polar residues" evidence="1">
    <location>
        <begin position="117"/>
        <end position="140"/>
    </location>
</feature>
<keyword evidence="2" id="KW-0472">Membrane</keyword>
<sequence>MDRRRFIATVAVFLLAVISVTTGEDGQNNQTQIQENVNATIVTQNNTEPEVSPQLKDSTSSKDHDDDYFEWNNTDDYSQYPVDDPAAYNPSLQPSHRRRNENRTRSNATETEIAGNESISNSNGTNSEVSENNETILSDSQENENANNSNATSNVDAETNKNETASETEPAASAEETEEPTTNSDKLSSIPLETSKKPSAIETQDVGDSYTNVTTPAGPLITEFDNGDGLRAWSVVVVSVLVSFAVIFTILYFVRGALIRKRRMDQRRLLRGSVSSEGYFYGDGAEPNTPSKFEF</sequence>
<feature type="signal peptide" evidence="3">
    <location>
        <begin position="1"/>
        <end position="23"/>
    </location>
</feature>
<evidence type="ECO:0000256" key="3">
    <source>
        <dbReference type="SAM" id="SignalP"/>
    </source>
</evidence>
<feature type="compositionally biased region" description="Low complexity" evidence="1">
    <location>
        <begin position="163"/>
        <end position="174"/>
    </location>
</feature>